<comment type="similarity">
    <text evidence="2 8">Belongs to the metallo-dependent hydrolases superfamily. ATZ/TRZ family.</text>
</comment>
<dbReference type="InterPro" id="IPR014311">
    <property type="entry name" value="Guanine_deaminase"/>
</dbReference>
<keyword evidence="6 8" id="KW-0862">Zinc</keyword>
<dbReference type="FunFam" id="3.20.20.140:FF:000022">
    <property type="entry name" value="Guanine deaminase"/>
    <property type="match status" value="1"/>
</dbReference>
<dbReference type="AlphaFoldDB" id="A0A2G4YSI1"/>
<keyword evidence="4 8" id="KW-0479">Metal-binding</keyword>
<comment type="caution">
    <text evidence="10">The sequence shown here is derived from an EMBL/GenBank/DDBJ whole genome shotgun (WGS) entry which is preliminary data.</text>
</comment>
<dbReference type="Pfam" id="PF01979">
    <property type="entry name" value="Amidohydro_1"/>
    <property type="match status" value="1"/>
</dbReference>
<dbReference type="GO" id="GO:0008892">
    <property type="term" value="F:guanine deaminase activity"/>
    <property type="evidence" value="ECO:0007669"/>
    <property type="project" value="UniProtKB-UniRule"/>
</dbReference>
<evidence type="ECO:0000256" key="5">
    <source>
        <dbReference type="ARBA" id="ARBA00022801"/>
    </source>
</evidence>
<proteinExistence type="inferred from homology"/>
<comment type="pathway">
    <text evidence="1 8">Purine metabolism; guanine degradation; xanthine from guanine: step 1/1.</text>
</comment>
<evidence type="ECO:0000256" key="4">
    <source>
        <dbReference type="ARBA" id="ARBA00022723"/>
    </source>
</evidence>
<dbReference type="InterPro" id="IPR032466">
    <property type="entry name" value="Metal_Hydrolase"/>
</dbReference>
<evidence type="ECO:0000259" key="9">
    <source>
        <dbReference type="Pfam" id="PF01979"/>
    </source>
</evidence>
<dbReference type="PANTHER" id="PTHR11271">
    <property type="entry name" value="GUANINE DEAMINASE"/>
    <property type="match status" value="1"/>
</dbReference>
<evidence type="ECO:0000256" key="6">
    <source>
        <dbReference type="ARBA" id="ARBA00022833"/>
    </source>
</evidence>
<evidence type="ECO:0000256" key="7">
    <source>
        <dbReference type="NCBIfam" id="TIGR02967"/>
    </source>
</evidence>
<dbReference type="NCBIfam" id="TIGR02967">
    <property type="entry name" value="guan_deamin"/>
    <property type="match status" value="1"/>
</dbReference>
<dbReference type="EMBL" id="PDEM01000016">
    <property type="protein sequence ID" value="PHZ85285.1"/>
    <property type="molecule type" value="Genomic_DNA"/>
</dbReference>
<reference evidence="10 11" key="1">
    <citation type="submission" date="2017-10" db="EMBL/GenBank/DDBJ databases">
        <title>Frigbacter circumglobatus gen. nov. sp. nov., isolated from sediment cultured in situ.</title>
        <authorList>
            <person name="Zhao Z."/>
        </authorList>
    </citation>
    <scope>NUCLEOTIDE SEQUENCE [LARGE SCALE GENOMIC DNA]</scope>
    <source>
        <strain evidence="10 11">ZYL</strain>
    </source>
</reference>
<accession>A0A2G4YSI1</accession>
<dbReference type="RefSeq" id="WP_099472174.1">
    <property type="nucleotide sequence ID" value="NZ_CP041025.1"/>
</dbReference>
<dbReference type="UniPathway" id="UPA00603">
    <property type="reaction ID" value="UER00660"/>
</dbReference>
<evidence type="ECO:0000256" key="8">
    <source>
        <dbReference type="RuleBase" id="RU366009"/>
    </source>
</evidence>
<dbReference type="FunCoup" id="A0A2G4YSI1">
    <property type="interactions" value="411"/>
</dbReference>
<evidence type="ECO:0000256" key="2">
    <source>
        <dbReference type="ARBA" id="ARBA00006745"/>
    </source>
</evidence>
<comment type="cofactor">
    <cofactor evidence="8">
        <name>Zn(2+)</name>
        <dbReference type="ChEBI" id="CHEBI:29105"/>
    </cofactor>
    <text evidence="8">Binds 1 zinc ion per subunit.</text>
</comment>
<evidence type="ECO:0000313" key="11">
    <source>
        <dbReference type="Proteomes" id="UP000229730"/>
    </source>
</evidence>
<dbReference type="SUPFAM" id="SSF51556">
    <property type="entry name" value="Metallo-dependent hydrolases"/>
    <property type="match status" value="1"/>
</dbReference>
<evidence type="ECO:0000313" key="10">
    <source>
        <dbReference type="EMBL" id="PHZ85285.1"/>
    </source>
</evidence>
<dbReference type="Proteomes" id="UP000229730">
    <property type="component" value="Unassembled WGS sequence"/>
</dbReference>
<dbReference type="SUPFAM" id="SSF51338">
    <property type="entry name" value="Composite domain of metallo-dependent hydrolases"/>
    <property type="match status" value="1"/>
</dbReference>
<dbReference type="Gene3D" id="3.20.20.140">
    <property type="entry name" value="Metal-dependent hydrolases"/>
    <property type="match status" value="1"/>
</dbReference>
<sequence>MTETSGTAIRGQLLWFTGAPDTPSNIHHIEDGVLLMEDRKITACGPAKDILPRLPKGTAVDHYPGHLILPGFIDAHVHYPQIQIMGAHGKQLLDWLNDYTFKAELAYRNPDHATLNAEFFCDELLRNGTTTAATFCTVHPTSAEALFTAASGRHMAMIGGRVMMDRHAPEGLRDTPQQAYEQCGALIRKWHKTGRNRYALTPRFAPSCSPEQMEVAQSLRQEYPDVYVQSHLSENCAEIDWVKELYPERNGYLDVYDHYELTGPRSLLGHGIHLTDAEWQSLADRQTTLVHCPTSNLFLGSGLFDLARTRTENVPVALGTDVGAGTSLSLLATLGEAYKIAQLRGASLSAFEAFHMITLGAAQALNLDHEIGSFEVGKTGDVVVLDPNATSLLHHRMKYTDTLEELLFVLMTIGDDRAIKATYTAGEKRHSR</sequence>
<comment type="function">
    <text evidence="8">Catalyzes the hydrolytic deamination of guanine, producing xanthine and ammonia.</text>
</comment>
<dbReference type="EC" id="3.5.4.3" evidence="3 7"/>
<dbReference type="GO" id="GO:0008270">
    <property type="term" value="F:zinc ion binding"/>
    <property type="evidence" value="ECO:0007669"/>
    <property type="project" value="UniProtKB-UniRule"/>
</dbReference>
<feature type="domain" description="Amidohydrolase-related" evidence="9">
    <location>
        <begin position="68"/>
        <end position="426"/>
    </location>
</feature>
<dbReference type="GO" id="GO:0006147">
    <property type="term" value="P:guanine catabolic process"/>
    <property type="evidence" value="ECO:0007669"/>
    <property type="project" value="UniProtKB-UniRule"/>
</dbReference>
<dbReference type="PANTHER" id="PTHR11271:SF6">
    <property type="entry name" value="GUANINE DEAMINASE"/>
    <property type="match status" value="1"/>
</dbReference>
<protein>
    <recommendedName>
        <fullName evidence="3 7">Guanine deaminase</fullName>
        <shortName evidence="8">Guanase</shortName>
        <ecNumber evidence="3 7">3.5.4.3</ecNumber>
    </recommendedName>
    <alternativeName>
        <fullName evidence="8">Guanine aminohydrolase</fullName>
    </alternativeName>
</protein>
<evidence type="ECO:0000256" key="3">
    <source>
        <dbReference type="ARBA" id="ARBA00012781"/>
    </source>
</evidence>
<organism evidence="10 11">
    <name type="scientific">Paremcibacter congregatus</name>
    <dbReference type="NCBI Taxonomy" id="2043170"/>
    <lineage>
        <taxon>Bacteria</taxon>
        <taxon>Pseudomonadati</taxon>
        <taxon>Pseudomonadota</taxon>
        <taxon>Alphaproteobacteria</taxon>
        <taxon>Emcibacterales</taxon>
        <taxon>Emcibacteraceae</taxon>
        <taxon>Paremcibacter</taxon>
    </lineage>
</organism>
<name>A0A2G4YSI1_9PROT</name>
<dbReference type="OrthoDB" id="9796020at2"/>
<dbReference type="InterPro" id="IPR006680">
    <property type="entry name" value="Amidohydro-rel"/>
</dbReference>
<evidence type="ECO:0000256" key="1">
    <source>
        <dbReference type="ARBA" id="ARBA00004984"/>
    </source>
</evidence>
<keyword evidence="11" id="KW-1185">Reference proteome</keyword>
<dbReference type="InterPro" id="IPR011059">
    <property type="entry name" value="Metal-dep_hydrolase_composite"/>
</dbReference>
<gene>
    <name evidence="10" type="primary">guaD</name>
    <name evidence="10" type="ORF">CRD36_07730</name>
</gene>
<dbReference type="NCBIfam" id="NF006679">
    <property type="entry name" value="PRK09228.1"/>
    <property type="match status" value="1"/>
</dbReference>
<dbReference type="GO" id="GO:0005829">
    <property type="term" value="C:cytosol"/>
    <property type="evidence" value="ECO:0007669"/>
    <property type="project" value="TreeGrafter"/>
</dbReference>
<dbReference type="Gene3D" id="2.30.40.10">
    <property type="entry name" value="Urease, subunit C, domain 1"/>
    <property type="match status" value="1"/>
</dbReference>
<dbReference type="InterPro" id="IPR051607">
    <property type="entry name" value="Metallo-dep_hydrolases"/>
</dbReference>
<keyword evidence="5 8" id="KW-0378">Hydrolase</keyword>
<comment type="catalytic activity">
    <reaction evidence="8">
        <text>guanine + H2O + H(+) = xanthine + NH4(+)</text>
        <dbReference type="Rhea" id="RHEA:14665"/>
        <dbReference type="ChEBI" id="CHEBI:15377"/>
        <dbReference type="ChEBI" id="CHEBI:15378"/>
        <dbReference type="ChEBI" id="CHEBI:16235"/>
        <dbReference type="ChEBI" id="CHEBI:17712"/>
        <dbReference type="ChEBI" id="CHEBI:28938"/>
        <dbReference type="EC" id="3.5.4.3"/>
    </reaction>
</comment>
<dbReference type="InParanoid" id="A0A2G4YSI1"/>